<dbReference type="SUPFAM" id="SSF56634">
    <property type="entry name" value="Heme-dependent catalase-like"/>
    <property type="match status" value="1"/>
</dbReference>
<dbReference type="PROSITE" id="PS51402">
    <property type="entry name" value="CATALASE_3"/>
    <property type="match status" value="1"/>
</dbReference>
<proteinExistence type="evidence at transcript level"/>
<dbReference type="InterPro" id="IPR020835">
    <property type="entry name" value="Catalase_sf"/>
</dbReference>
<evidence type="ECO:0000256" key="5">
    <source>
        <dbReference type="ARBA" id="ARBA00023002"/>
    </source>
</evidence>
<dbReference type="InterPro" id="IPR011614">
    <property type="entry name" value="Catalase_core"/>
</dbReference>
<dbReference type="PANTHER" id="PTHR11465:SF9">
    <property type="entry name" value="CATALASE"/>
    <property type="match status" value="1"/>
</dbReference>
<name>A0A384PRA2_EUPVA</name>
<reference evidence="14" key="1">
    <citation type="submission" date="2011-08" db="EMBL/GenBank/DDBJ databases">
        <title>Cloning and mRNA expression of catalase in marine ciliate, Euplotes vannus (Protozoa, Ciliophora), in response to nitrofurazone.</title>
        <authorList>
            <person name="Zhou L."/>
            <person name="Li J."/>
        </authorList>
    </citation>
    <scope>NUCLEOTIDE SEQUENCE</scope>
</reference>
<evidence type="ECO:0000259" key="13">
    <source>
        <dbReference type="SMART" id="SM01060"/>
    </source>
</evidence>
<comment type="similarity">
    <text evidence="1 11">Belongs to the catalase family.</text>
</comment>
<evidence type="ECO:0000256" key="8">
    <source>
        <dbReference type="ARBA" id="ARBA00049254"/>
    </source>
</evidence>
<dbReference type="FunFam" id="2.40.180.10:FF:000001">
    <property type="entry name" value="Catalase"/>
    <property type="match status" value="1"/>
</dbReference>
<dbReference type="InterPro" id="IPR024708">
    <property type="entry name" value="Catalase_AS"/>
</dbReference>
<comment type="catalytic activity">
    <reaction evidence="8 11">
        <text>2 H2O2 = O2 + 2 H2O</text>
        <dbReference type="Rhea" id="RHEA:20309"/>
        <dbReference type="ChEBI" id="CHEBI:15377"/>
        <dbReference type="ChEBI" id="CHEBI:15379"/>
        <dbReference type="ChEBI" id="CHEBI:16240"/>
        <dbReference type="EC" id="1.11.1.6"/>
    </reaction>
</comment>
<feature type="binding site" description="axial binding residue" evidence="10">
    <location>
        <position position="339"/>
    </location>
    <ligand>
        <name>heme</name>
        <dbReference type="ChEBI" id="CHEBI:30413"/>
    </ligand>
    <ligandPart>
        <name>Fe</name>
        <dbReference type="ChEBI" id="CHEBI:18248"/>
    </ligandPart>
</feature>
<evidence type="ECO:0000256" key="4">
    <source>
        <dbReference type="ARBA" id="ARBA00022723"/>
    </source>
</evidence>
<evidence type="ECO:0000256" key="9">
    <source>
        <dbReference type="PIRSR" id="PIRSR038928-1"/>
    </source>
</evidence>
<feature type="active site" evidence="9">
    <location>
        <position position="129"/>
    </location>
</feature>
<dbReference type="Pfam" id="PF00199">
    <property type="entry name" value="Catalase"/>
    <property type="match status" value="1"/>
</dbReference>
<evidence type="ECO:0000256" key="11">
    <source>
        <dbReference type="RuleBase" id="RU000498"/>
    </source>
</evidence>
<dbReference type="GO" id="GO:0046872">
    <property type="term" value="F:metal ion binding"/>
    <property type="evidence" value="ECO:0007669"/>
    <property type="project" value="UniProtKB-KW"/>
</dbReference>
<evidence type="ECO:0000256" key="7">
    <source>
        <dbReference type="ARBA" id="ARBA00023324"/>
    </source>
</evidence>
<dbReference type="Pfam" id="PF06628">
    <property type="entry name" value="Catalase-rel"/>
    <property type="match status" value="1"/>
</dbReference>
<dbReference type="Gene3D" id="2.40.180.10">
    <property type="entry name" value="Catalase core domain"/>
    <property type="match status" value="1"/>
</dbReference>
<dbReference type="GO" id="GO:0042744">
    <property type="term" value="P:hydrogen peroxide catabolic process"/>
    <property type="evidence" value="ECO:0007669"/>
    <property type="project" value="UniProtKB-KW"/>
</dbReference>
<evidence type="ECO:0000256" key="12">
    <source>
        <dbReference type="RuleBase" id="RU004142"/>
    </source>
</evidence>
<feature type="domain" description="Catalase core" evidence="13">
    <location>
        <begin position="9"/>
        <end position="394"/>
    </location>
</feature>
<dbReference type="PRINTS" id="PR00067">
    <property type="entry name" value="CATALASE"/>
</dbReference>
<sequence>MEKNRKTLTTSSGMPIDNNQFSQTAGAKGPVLIQDFALVDKLAKFDRERIPERVVHAKGAGAHGYFQVTNDITKYCKADFLSEVGKQTPLFTRFSTVAGERGYADTDRDPRGFAIKFYTEEGNYDMVGNNTPVFFIRDPIKFPDFIHTQKRDPKTGLRSSQAGWDFWVQQPEAFHQLTILFSNRGTPDGYRHMNGYSSHAYKWVNADGDEHYVQYHFKTDQGIKNFTGEEATKMKSENPDYATEDLYNAIDNGNPPSWTLYVQLMPVADAETYKFDVTDITKVWPHSDYPLIEVGKMVLNRNPDNYFAETEQSAFAPTHTVPGIEPSNDRMLQGRLFSYPDTHRHRLGANYDQIPINCSYRARAAHYQRDGPLTTTSNFGGLPNYEPNTLGGPVADPKAAWSTPKVTGKVGRHDFGTPDDFVQPRALYKNVMTEEDREHLTKNTADHMMSVTKEVKEKAVKIYWQIDPDYGERVAKAVGVDAPKMAKM</sequence>
<dbReference type="InterPro" id="IPR010582">
    <property type="entry name" value="Catalase_immune_responsive"/>
</dbReference>
<comment type="function">
    <text evidence="12">Catalyzes the degradation of hydrogen peroxide (H(2)O(2)) generated by peroxisomal oxidases to water and oxygen, thereby protecting cells from the toxic effects of hydrogen peroxide.</text>
</comment>
<evidence type="ECO:0000256" key="6">
    <source>
        <dbReference type="ARBA" id="ARBA00023004"/>
    </source>
</evidence>
<dbReference type="PIRSF" id="PIRSF038928">
    <property type="entry name" value="Catalase_clade1-3"/>
    <property type="match status" value="1"/>
</dbReference>
<protein>
    <recommendedName>
        <fullName evidence="11">Catalase</fullName>
        <ecNumber evidence="11">1.11.1.6</ecNumber>
    </recommendedName>
</protein>
<dbReference type="SMART" id="SM01060">
    <property type="entry name" value="Catalase"/>
    <property type="match status" value="1"/>
</dbReference>
<keyword evidence="3 10" id="KW-0349">Heme</keyword>
<dbReference type="GO" id="GO:0005777">
    <property type="term" value="C:peroxisome"/>
    <property type="evidence" value="ECO:0007669"/>
    <property type="project" value="TreeGrafter"/>
</dbReference>
<dbReference type="GO" id="GO:0005739">
    <property type="term" value="C:mitochondrion"/>
    <property type="evidence" value="ECO:0007669"/>
    <property type="project" value="TreeGrafter"/>
</dbReference>
<organism evidence="14">
    <name type="scientific">Euplotes vannus</name>
    <name type="common">Marine ciliate</name>
    <name type="synonym">Moneuplotes vannus</name>
    <dbReference type="NCBI Taxonomy" id="5939"/>
    <lineage>
        <taxon>Eukaryota</taxon>
        <taxon>Sar</taxon>
        <taxon>Alveolata</taxon>
        <taxon>Ciliophora</taxon>
        <taxon>Intramacronucleata</taxon>
        <taxon>Spirotrichea</taxon>
        <taxon>Hypotrichia</taxon>
        <taxon>Euplotida</taxon>
        <taxon>Euplotidae</taxon>
        <taxon>Euplotes</taxon>
    </lineage>
</organism>
<comment type="cofactor">
    <cofactor evidence="10">
        <name>heme</name>
        <dbReference type="ChEBI" id="CHEBI:30413"/>
    </cofactor>
</comment>
<keyword evidence="4 10" id="KW-0479">Metal-binding</keyword>
<dbReference type="EMBL" id="JN601111">
    <property type="protein sequence ID" value="AEZ02310.1"/>
    <property type="molecule type" value="mRNA"/>
</dbReference>
<dbReference type="EC" id="1.11.1.6" evidence="11"/>
<keyword evidence="2 11" id="KW-0575">Peroxidase</keyword>
<feature type="active site" evidence="9">
    <location>
        <position position="56"/>
    </location>
</feature>
<keyword evidence="7 11" id="KW-0376">Hydrogen peroxide</keyword>
<dbReference type="AlphaFoldDB" id="A0A384PRA2"/>
<dbReference type="GO" id="GO:0020037">
    <property type="term" value="F:heme binding"/>
    <property type="evidence" value="ECO:0007669"/>
    <property type="project" value="InterPro"/>
</dbReference>
<dbReference type="CDD" id="cd08156">
    <property type="entry name" value="catalase_clade_3"/>
    <property type="match status" value="1"/>
</dbReference>
<dbReference type="SMR" id="A0A384PRA2"/>
<dbReference type="GO" id="GO:0042542">
    <property type="term" value="P:response to hydrogen peroxide"/>
    <property type="evidence" value="ECO:0007669"/>
    <property type="project" value="TreeGrafter"/>
</dbReference>
<evidence type="ECO:0000256" key="1">
    <source>
        <dbReference type="ARBA" id="ARBA00005329"/>
    </source>
</evidence>
<keyword evidence="6 10" id="KW-0408">Iron</keyword>
<dbReference type="InterPro" id="IPR024711">
    <property type="entry name" value="Catalase_clade1/3"/>
</dbReference>
<evidence type="ECO:0000256" key="2">
    <source>
        <dbReference type="ARBA" id="ARBA00022559"/>
    </source>
</evidence>
<dbReference type="InterPro" id="IPR002226">
    <property type="entry name" value="Catalase_haem_BS"/>
</dbReference>
<evidence type="ECO:0000256" key="10">
    <source>
        <dbReference type="PIRSR" id="PIRSR038928-2"/>
    </source>
</evidence>
<dbReference type="GO" id="GO:0004096">
    <property type="term" value="F:catalase activity"/>
    <property type="evidence" value="ECO:0007669"/>
    <property type="project" value="UniProtKB-EC"/>
</dbReference>
<dbReference type="PROSITE" id="PS00437">
    <property type="entry name" value="CATALASE_1"/>
    <property type="match status" value="1"/>
</dbReference>
<dbReference type="InterPro" id="IPR018028">
    <property type="entry name" value="Catalase"/>
</dbReference>
<keyword evidence="5 11" id="KW-0560">Oxidoreductase</keyword>
<dbReference type="PROSITE" id="PS00438">
    <property type="entry name" value="CATALASE_2"/>
    <property type="match status" value="1"/>
</dbReference>
<dbReference type="InterPro" id="IPR040333">
    <property type="entry name" value="Catalase_3"/>
</dbReference>
<evidence type="ECO:0000313" key="14">
    <source>
        <dbReference type="EMBL" id="AEZ02310.1"/>
    </source>
</evidence>
<accession>A0A384PRA2</accession>
<evidence type="ECO:0000256" key="3">
    <source>
        <dbReference type="ARBA" id="ARBA00022617"/>
    </source>
</evidence>
<dbReference type="PANTHER" id="PTHR11465">
    <property type="entry name" value="CATALASE"/>
    <property type="match status" value="1"/>
</dbReference>